<comment type="subcellular location">
    <subcellularLocation>
        <location evidence="1">Cell membrane</location>
        <topology evidence="1">Multi-pass membrane protein</topology>
    </subcellularLocation>
</comment>
<keyword evidence="3" id="KW-0813">Transport</keyword>
<evidence type="ECO:0000313" key="9">
    <source>
        <dbReference type="EMBL" id="AJH01219.1"/>
    </source>
</evidence>
<name>A0A0B5QW74_CLOBE</name>
<feature type="transmembrane region" description="Helical" evidence="8">
    <location>
        <begin position="204"/>
        <end position="220"/>
    </location>
</feature>
<organism evidence="9 10">
    <name type="scientific">Clostridium beijerinckii</name>
    <name type="common">Clostridium MP</name>
    <dbReference type="NCBI Taxonomy" id="1520"/>
    <lineage>
        <taxon>Bacteria</taxon>
        <taxon>Bacillati</taxon>
        <taxon>Bacillota</taxon>
        <taxon>Clostridia</taxon>
        <taxon>Eubacteriales</taxon>
        <taxon>Clostridiaceae</taxon>
        <taxon>Clostridium</taxon>
    </lineage>
</organism>
<protein>
    <submittedName>
        <fullName evidence="9">Branched-chain amino acid permease</fullName>
    </submittedName>
</protein>
<keyword evidence="7 8" id="KW-0472">Membrane</keyword>
<evidence type="ECO:0000256" key="7">
    <source>
        <dbReference type="ARBA" id="ARBA00023136"/>
    </source>
</evidence>
<comment type="similarity">
    <text evidence="2">Belongs to the AzlC family.</text>
</comment>
<proteinExistence type="inferred from homology"/>
<dbReference type="PANTHER" id="PTHR34979">
    <property type="entry name" value="INNER MEMBRANE PROTEIN YGAZ"/>
    <property type="match status" value="1"/>
</dbReference>
<dbReference type="KEGG" id="cbei:LF65_04688"/>
<feature type="transmembrane region" description="Helical" evidence="8">
    <location>
        <begin position="144"/>
        <end position="168"/>
    </location>
</feature>
<dbReference type="STRING" id="1520.LF65_04688"/>
<dbReference type="OrthoDB" id="3177005at2"/>
<sequence length="244" mass="26288">MELGKIPNDSLEIKNKNNSYYFIQGVKDCIPTIFGYISLGLACGVLSKSCGLTVWEAMGMSAFIYGGSSQFIASSMILSSSPIPSIIFTIFFVNFRHLFMSASVAPYFKENSVLKNFFIGLLLTDETFVVASAEGLRNKKINNLWITGLNITAYINWILATGIGVLIGGFIPDYKALGLDFALTAMFIGLLISSVKGNIKIRKALIIIIVSSIVLIVSSIYVSTSIGVIISAIAGALIGVVIKE</sequence>
<evidence type="ECO:0000256" key="5">
    <source>
        <dbReference type="ARBA" id="ARBA00022692"/>
    </source>
</evidence>
<evidence type="ECO:0000256" key="4">
    <source>
        <dbReference type="ARBA" id="ARBA00022475"/>
    </source>
</evidence>
<feature type="transmembrane region" description="Helical" evidence="8">
    <location>
        <begin position="174"/>
        <end position="192"/>
    </location>
</feature>
<dbReference type="EMBL" id="CP010086">
    <property type="protein sequence ID" value="AJH01219.1"/>
    <property type="molecule type" value="Genomic_DNA"/>
</dbReference>
<evidence type="ECO:0000256" key="1">
    <source>
        <dbReference type="ARBA" id="ARBA00004651"/>
    </source>
</evidence>
<dbReference type="GO" id="GO:1903785">
    <property type="term" value="P:L-valine transmembrane transport"/>
    <property type="evidence" value="ECO:0007669"/>
    <property type="project" value="TreeGrafter"/>
</dbReference>
<dbReference type="AlphaFoldDB" id="A0A0B5QW74"/>
<reference evidence="10" key="1">
    <citation type="submission" date="2014-12" db="EMBL/GenBank/DDBJ databases">
        <title>Genome sequence of Clostridium beijerinckii strain 59B.</title>
        <authorList>
            <person name="Little G.T."/>
            <person name="Minton N.P."/>
        </authorList>
    </citation>
    <scope>NUCLEOTIDE SEQUENCE [LARGE SCALE GENOMIC DNA]</scope>
    <source>
        <strain evidence="10">59B</strain>
    </source>
</reference>
<keyword evidence="4" id="KW-1003">Cell membrane</keyword>
<dbReference type="GO" id="GO:0005886">
    <property type="term" value="C:plasma membrane"/>
    <property type="evidence" value="ECO:0007669"/>
    <property type="project" value="UniProtKB-SubCell"/>
</dbReference>
<keyword evidence="5 8" id="KW-0812">Transmembrane</keyword>
<gene>
    <name evidence="9" type="ORF">LF65_04688</name>
</gene>
<dbReference type="Pfam" id="PF03591">
    <property type="entry name" value="AzlC"/>
    <property type="match status" value="1"/>
</dbReference>
<accession>A0A0B5QW74</accession>
<evidence type="ECO:0000256" key="6">
    <source>
        <dbReference type="ARBA" id="ARBA00022989"/>
    </source>
</evidence>
<feature type="transmembrane region" description="Helical" evidence="8">
    <location>
        <begin position="71"/>
        <end position="93"/>
    </location>
</feature>
<evidence type="ECO:0000256" key="8">
    <source>
        <dbReference type="SAM" id="Phobius"/>
    </source>
</evidence>
<evidence type="ECO:0000256" key="2">
    <source>
        <dbReference type="ARBA" id="ARBA00010735"/>
    </source>
</evidence>
<dbReference type="InterPro" id="IPR011606">
    <property type="entry name" value="Brnchd-chn_aa_trnsp_permease"/>
</dbReference>
<evidence type="ECO:0000313" key="10">
    <source>
        <dbReference type="Proteomes" id="UP000031866"/>
    </source>
</evidence>
<dbReference type="Proteomes" id="UP000031866">
    <property type="component" value="Chromosome"/>
</dbReference>
<dbReference type="RefSeq" id="WP_041899320.1">
    <property type="nucleotide sequence ID" value="NZ_CP010086.2"/>
</dbReference>
<dbReference type="PANTHER" id="PTHR34979:SF1">
    <property type="entry name" value="INNER MEMBRANE PROTEIN YGAZ"/>
    <property type="match status" value="1"/>
</dbReference>
<evidence type="ECO:0000256" key="3">
    <source>
        <dbReference type="ARBA" id="ARBA00022448"/>
    </source>
</evidence>
<keyword evidence="6 8" id="KW-1133">Transmembrane helix</keyword>